<evidence type="ECO:0000259" key="5">
    <source>
        <dbReference type="Pfam" id="PF00389"/>
    </source>
</evidence>
<keyword evidence="2 4" id="KW-0560">Oxidoreductase</keyword>
<evidence type="ECO:0000256" key="3">
    <source>
        <dbReference type="ARBA" id="ARBA00023027"/>
    </source>
</evidence>
<dbReference type="PANTHER" id="PTHR10996">
    <property type="entry name" value="2-HYDROXYACID DEHYDROGENASE-RELATED"/>
    <property type="match status" value="1"/>
</dbReference>
<dbReference type="Gene3D" id="3.40.50.720">
    <property type="entry name" value="NAD(P)-binding Rossmann-like Domain"/>
    <property type="match status" value="3"/>
</dbReference>
<sequence>MSVDAKPPLHKVLIIKPPPAFTIHESEFSQHFHFIKASDSPLPLPNFLAAANSAGITALLASGHVPLNARDVFDYIPNLRCIVTTTAGLNQIDLPECRRRGIAVASAGDSYSVDCADHAVALLIDVLRKVTAGDGFLRRGGWTDKREYCLGNRAYDSPLSLPEYLAATNSSGVTAMLIGGHVPITAADVLDHLPNLRLLVITIIAGLNHIDLEESGHRGIAVSYADDAYSDDCADFAVALFINHLHKVSAGDRFVRRGDWCSTDGLYCLGHRLKGKKIGVVGLGSIGCRIAKRLEALGCKILYNSRKEKPSVSYPYYSDIHELAANSDALVLSCALTDETRHMINKEVLTALGKEGVIINIARGPIIDENELVRFLVEGKIAGAGLDVFEKEPNVPKELLAMDNVVLSPHAAYLTHESFRDVFEFAKGNLQAFFSNKPLLSPVMDG</sequence>
<keyword evidence="3" id="KW-0520">NAD</keyword>
<evidence type="ECO:0000313" key="7">
    <source>
        <dbReference type="EnsemblPlants" id="AUR62004267-RA:cds"/>
    </source>
</evidence>
<dbReference type="AlphaFoldDB" id="A0A803KZ08"/>
<dbReference type="GO" id="GO:0030267">
    <property type="term" value="F:glyoxylate reductase (NADPH) activity"/>
    <property type="evidence" value="ECO:0007669"/>
    <property type="project" value="TreeGrafter"/>
</dbReference>
<dbReference type="SUPFAM" id="SSF52283">
    <property type="entry name" value="Formate/glycerate dehydrogenase catalytic domain-like"/>
    <property type="match status" value="2"/>
</dbReference>
<dbReference type="GO" id="GO:0005829">
    <property type="term" value="C:cytosol"/>
    <property type="evidence" value="ECO:0007669"/>
    <property type="project" value="TreeGrafter"/>
</dbReference>
<dbReference type="SMR" id="A0A803KZ08"/>
<feature type="domain" description="D-isomer specific 2-hydroxyacid dehydrogenase catalytic" evidence="5">
    <location>
        <begin position="56"/>
        <end position="154"/>
    </location>
</feature>
<protein>
    <submittedName>
        <fullName evidence="7">Uncharacterized protein</fullName>
    </submittedName>
</protein>
<evidence type="ECO:0000259" key="6">
    <source>
        <dbReference type="Pfam" id="PF02826"/>
    </source>
</evidence>
<proteinExistence type="inferred from homology"/>
<evidence type="ECO:0000256" key="2">
    <source>
        <dbReference type="ARBA" id="ARBA00023002"/>
    </source>
</evidence>
<dbReference type="InterPro" id="IPR036291">
    <property type="entry name" value="NAD(P)-bd_dom_sf"/>
</dbReference>
<dbReference type="FunFam" id="3.40.50.720:FF:000213">
    <property type="entry name" value="Putative 2-hydroxyacid dehydrogenase"/>
    <property type="match status" value="1"/>
</dbReference>
<dbReference type="InterPro" id="IPR006140">
    <property type="entry name" value="D-isomer_DH_NAD-bd"/>
</dbReference>
<dbReference type="Pfam" id="PF02826">
    <property type="entry name" value="2-Hacid_dh_C"/>
    <property type="match status" value="1"/>
</dbReference>
<feature type="domain" description="D-isomer specific 2-hydroxyacid dehydrogenase NAD-binding" evidence="6">
    <location>
        <begin position="238"/>
        <end position="412"/>
    </location>
</feature>
<reference evidence="7" key="2">
    <citation type="submission" date="2021-03" db="UniProtKB">
        <authorList>
            <consortium name="EnsemblPlants"/>
        </authorList>
    </citation>
    <scope>IDENTIFICATION</scope>
</reference>
<reference evidence="7" key="1">
    <citation type="journal article" date="2017" name="Nature">
        <title>The genome of Chenopodium quinoa.</title>
        <authorList>
            <person name="Jarvis D.E."/>
            <person name="Ho Y.S."/>
            <person name="Lightfoot D.J."/>
            <person name="Schmoeckel S.M."/>
            <person name="Li B."/>
            <person name="Borm T.J.A."/>
            <person name="Ohyanagi H."/>
            <person name="Mineta K."/>
            <person name="Michell C.T."/>
            <person name="Saber N."/>
            <person name="Kharbatia N.M."/>
            <person name="Rupper R.R."/>
            <person name="Sharp A.R."/>
            <person name="Dally N."/>
            <person name="Boughton B.A."/>
            <person name="Woo Y.H."/>
            <person name="Gao G."/>
            <person name="Schijlen E.G.W.M."/>
            <person name="Guo X."/>
            <person name="Momin A.A."/>
            <person name="Negrao S."/>
            <person name="Al-Babili S."/>
            <person name="Gehring C."/>
            <person name="Roessner U."/>
            <person name="Jung C."/>
            <person name="Murphy K."/>
            <person name="Arold S.T."/>
            <person name="Gojobori T."/>
            <person name="van der Linden C.G."/>
            <person name="van Loo E.N."/>
            <person name="Jellen E.N."/>
            <person name="Maughan P.J."/>
            <person name="Tester M."/>
        </authorList>
    </citation>
    <scope>NUCLEOTIDE SEQUENCE [LARGE SCALE GENOMIC DNA]</scope>
    <source>
        <strain evidence="7">cv. PI 614886</strain>
    </source>
</reference>
<dbReference type="PANTHER" id="PTHR10996:SF179">
    <property type="entry name" value="D-ISOMER SPECIFIC 2-HYDROXYACID DEHYDROGENASE FAMILY PROTEIN-RELATED"/>
    <property type="match status" value="1"/>
</dbReference>
<dbReference type="InterPro" id="IPR006139">
    <property type="entry name" value="D-isomer_2_OHA_DH_cat_dom"/>
</dbReference>
<feature type="domain" description="D-isomer specific 2-hydroxyacid dehydrogenase catalytic" evidence="5">
    <location>
        <begin position="175"/>
        <end position="443"/>
    </location>
</feature>
<keyword evidence="1" id="KW-0521">NADP</keyword>
<evidence type="ECO:0000256" key="4">
    <source>
        <dbReference type="RuleBase" id="RU003719"/>
    </source>
</evidence>
<dbReference type="EnsemblPlants" id="AUR62004267-RA">
    <property type="protein sequence ID" value="AUR62004267-RA:cds"/>
    <property type="gene ID" value="AUR62004267"/>
</dbReference>
<dbReference type="GO" id="GO:0016618">
    <property type="term" value="F:hydroxypyruvate reductase [NAD(P)H] activity"/>
    <property type="evidence" value="ECO:0007669"/>
    <property type="project" value="TreeGrafter"/>
</dbReference>
<dbReference type="GO" id="GO:0051287">
    <property type="term" value="F:NAD binding"/>
    <property type="evidence" value="ECO:0007669"/>
    <property type="project" value="InterPro"/>
</dbReference>
<dbReference type="Gramene" id="AUR62004267-RA">
    <property type="protein sequence ID" value="AUR62004267-RA:cds"/>
    <property type="gene ID" value="AUR62004267"/>
</dbReference>
<evidence type="ECO:0000313" key="8">
    <source>
        <dbReference type="Proteomes" id="UP000596660"/>
    </source>
</evidence>
<comment type="similarity">
    <text evidence="4">Belongs to the D-isomer specific 2-hydroxyacid dehydrogenase family.</text>
</comment>
<keyword evidence="8" id="KW-1185">Reference proteome</keyword>
<name>A0A803KZ08_CHEQI</name>
<dbReference type="Proteomes" id="UP000596660">
    <property type="component" value="Unplaced"/>
</dbReference>
<dbReference type="InterPro" id="IPR050223">
    <property type="entry name" value="D-isomer_2-hydroxyacid_DH"/>
</dbReference>
<dbReference type="CDD" id="cd12156">
    <property type="entry name" value="HPPR"/>
    <property type="match status" value="1"/>
</dbReference>
<dbReference type="SUPFAM" id="SSF51735">
    <property type="entry name" value="NAD(P)-binding Rossmann-fold domains"/>
    <property type="match status" value="1"/>
</dbReference>
<evidence type="ECO:0000256" key="1">
    <source>
        <dbReference type="ARBA" id="ARBA00022857"/>
    </source>
</evidence>
<dbReference type="Pfam" id="PF00389">
    <property type="entry name" value="2-Hacid_dh"/>
    <property type="match status" value="2"/>
</dbReference>
<accession>A0A803KZ08</accession>
<organism evidence="7 8">
    <name type="scientific">Chenopodium quinoa</name>
    <name type="common">Quinoa</name>
    <dbReference type="NCBI Taxonomy" id="63459"/>
    <lineage>
        <taxon>Eukaryota</taxon>
        <taxon>Viridiplantae</taxon>
        <taxon>Streptophyta</taxon>
        <taxon>Embryophyta</taxon>
        <taxon>Tracheophyta</taxon>
        <taxon>Spermatophyta</taxon>
        <taxon>Magnoliopsida</taxon>
        <taxon>eudicotyledons</taxon>
        <taxon>Gunneridae</taxon>
        <taxon>Pentapetalae</taxon>
        <taxon>Caryophyllales</taxon>
        <taxon>Chenopodiaceae</taxon>
        <taxon>Chenopodioideae</taxon>
        <taxon>Atripliceae</taxon>
        <taxon>Chenopodium</taxon>
    </lineage>
</organism>